<dbReference type="GO" id="GO:0005886">
    <property type="term" value="C:plasma membrane"/>
    <property type="evidence" value="ECO:0007669"/>
    <property type="project" value="TreeGrafter"/>
</dbReference>
<evidence type="ECO:0000256" key="5">
    <source>
        <dbReference type="ARBA" id="ARBA00022692"/>
    </source>
</evidence>
<keyword evidence="10" id="KW-1185">Reference proteome</keyword>
<comment type="catalytic activity">
    <reaction evidence="1">
        <text>ATP + protein L-histidine = ADP + protein N-phospho-L-histidine.</text>
        <dbReference type="EC" id="2.7.13.3"/>
    </reaction>
</comment>
<dbReference type="SUPFAM" id="SSF55874">
    <property type="entry name" value="ATPase domain of HSP90 chaperone/DNA topoisomerase II/histidine kinase"/>
    <property type="match status" value="1"/>
</dbReference>
<keyword evidence="5" id="KW-0812">Transmembrane</keyword>
<keyword evidence="7" id="KW-1133">Transmembrane helix</keyword>
<dbReference type="EC" id="2.7.13.3" evidence="2"/>
<dbReference type="InterPro" id="IPR050428">
    <property type="entry name" value="TCS_sensor_his_kinase"/>
</dbReference>
<protein>
    <recommendedName>
        <fullName evidence="2">histidine kinase</fullName>
        <ecNumber evidence="2">2.7.13.3</ecNumber>
    </recommendedName>
</protein>
<evidence type="ECO:0000256" key="6">
    <source>
        <dbReference type="ARBA" id="ARBA00022777"/>
    </source>
</evidence>
<dbReference type="RefSeq" id="WP_191843866.1">
    <property type="nucleotide sequence ID" value="NZ_BAAALB010000026.1"/>
</dbReference>
<keyword evidence="7" id="KW-0472">Membrane</keyword>
<accession>A0A8J3KCN8</accession>
<evidence type="ECO:0000256" key="2">
    <source>
        <dbReference type="ARBA" id="ARBA00012438"/>
    </source>
</evidence>
<keyword evidence="6" id="KW-0418">Kinase</keyword>
<evidence type="ECO:0000256" key="1">
    <source>
        <dbReference type="ARBA" id="ARBA00000085"/>
    </source>
</evidence>
<dbReference type="EMBL" id="BONG01000048">
    <property type="protein sequence ID" value="GIF92649.1"/>
    <property type="molecule type" value="Genomic_DNA"/>
</dbReference>
<proteinExistence type="predicted"/>
<dbReference type="AlphaFoldDB" id="A0A8J3KCN8"/>
<evidence type="ECO:0000259" key="8">
    <source>
        <dbReference type="PROSITE" id="PS50109"/>
    </source>
</evidence>
<dbReference type="PROSITE" id="PS50109">
    <property type="entry name" value="HIS_KIN"/>
    <property type="match status" value="1"/>
</dbReference>
<dbReference type="PANTHER" id="PTHR45436">
    <property type="entry name" value="SENSOR HISTIDINE KINASE YKOH"/>
    <property type="match status" value="1"/>
</dbReference>
<evidence type="ECO:0000256" key="4">
    <source>
        <dbReference type="ARBA" id="ARBA00022679"/>
    </source>
</evidence>
<comment type="caution">
    <text evidence="9">The sequence shown here is derived from an EMBL/GenBank/DDBJ whole genome shotgun (WGS) entry which is preliminary data.</text>
</comment>
<dbReference type="GO" id="GO:0004673">
    <property type="term" value="F:protein histidine kinase activity"/>
    <property type="evidence" value="ECO:0007669"/>
    <property type="project" value="UniProtKB-EC"/>
</dbReference>
<dbReference type="InterPro" id="IPR036890">
    <property type="entry name" value="HATPase_C_sf"/>
</dbReference>
<keyword evidence="4" id="KW-0808">Transferase</keyword>
<keyword evidence="3" id="KW-0597">Phosphoprotein</keyword>
<evidence type="ECO:0000313" key="9">
    <source>
        <dbReference type="EMBL" id="GIF92649.1"/>
    </source>
</evidence>
<dbReference type="PANTHER" id="PTHR45436:SF5">
    <property type="entry name" value="SENSOR HISTIDINE KINASE TRCS"/>
    <property type="match status" value="1"/>
</dbReference>
<sequence length="233" mass="25801">MMVSSADPSAGEEETINMLFHLSRRSQAMVDRLISCLDRMEQVEEPDADRMKDVFELDFLAIRMRRNDESLLVLAGGESARIRREPVSLVDVLHGARSEVEDFRRIEFGVIDDGLVVVAPAVNDLVHLLAELFDNAAAFSPPDSTVLVEARRVADRAVLLIEDRGIGIGKDRLRELNHRLAHPSPVTAATCRQMGIEVVSRLAQRHEMRVELEPAGERGIAASVVLPAHALVN</sequence>
<reference evidence="9 10" key="1">
    <citation type="submission" date="2021-01" db="EMBL/GenBank/DDBJ databases">
        <title>Whole genome shotgun sequence of Catellatospora chokoriensis NBRC 107358.</title>
        <authorList>
            <person name="Komaki H."/>
            <person name="Tamura T."/>
        </authorList>
    </citation>
    <scope>NUCLEOTIDE SEQUENCE [LARGE SCALE GENOMIC DNA]</scope>
    <source>
        <strain evidence="9 10">NBRC 107358</strain>
    </source>
</reference>
<gene>
    <name evidence="9" type="ORF">Cch02nite_60930</name>
</gene>
<dbReference type="Pfam" id="PF02518">
    <property type="entry name" value="HATPase_c"/>
    <property type="match status" value="1"/>
</dbReference>
<evidence type="ECO:0000256" key="7">
    <source>
        <dbReference type="ARBA" id="ARBA00022989"/>
    </source>
</evidence>
<dbReference type="InterPro" id="IPR003594">
    <property type="entry name" value="HATPase_dom"/>
</dbReference>
<evidence type="ECO:0000256" key="3">
    <source>
        <dbReference type="ARBA" id="ARBA00022553"/>
    </source>
</evidence>
<evidence type="ECO:0000313" key="10">
    <source>
        <dbReference type="Proteomes" id="UP000619293"/>
    </source>
</evidence>
<name>A0A8J3KCN8_9ACTN</name>
<feature type="domain" description="Histidine kinase" evidence="8">
    <location>
        <begin position="125"/>
        <end position="230"/>
    </location>
</feature>
<dbReference type="GO" id="GO:0000160">
    <property type="term" value="P:phosphorelay signal transduction system"/>
    <property type="evidence" value="ECO:0007669"/>
    <property type="project" value="TreeGrafter"/>
</dbReference>
<dbReference type="Proteomes" id="UP000619293">
    <property type="component" value="Unassembled WGS sequence"/>
</dbReference>
<dbReference type="InterPro" id="IPR005467">
    <property type="entry name" value="His_kinase_dom"/>
</dbReference>
<dbReference type="Gene3D" id="3.30.565.10">
    <property type="entry name" value="Histidine kinase-like ATPase, C-terminal domain"/>
    <property type="match status" value="1"/>
</dbReference>
<organism evidence="9 10">
    <name type="scientific">Catellatospora chokoriensis</name>
    <dbReference type="NCBI Taxonomy" id="310353"/>
    <lineage>
        <taxon>Bacteria</taxon>
        <taxon>Bacillati</taxon>
        <taxon>Actinomycetota</taxon>
        <taxon>Actinomycetes</taxon>
        <taxon>Micromonosporales</taxon>
        <taxon>Micromonosporaceae</taxon>
        <taxon>Catellatospora</taxon>
    </lineage>
</organism>